<sequence length="99" mass="11084">METSGMPFSDCDDLQDKDGSSCVYVVRDRCCSIIPWVIYTINTLQTVGQALQLTIFVRSSNPIDLGLGQSRTPTDGLARHCTVSYGYCYDQLISWTYLD</sequence>
<reference evidence="1 2" key="1">
    <citation type="journal article" date="2021" name="Elife">
        <title>Chloroplast acquisition without the gene transfer in kleptoplastic sea slugs, Plakobranchus ocellatus.</title>
        <authorList>
            <person name="Maeda T."/>
            <person name="Takahashi S."/>
            <person name="Yoshida T."/>
            <person name="Shimamura S."/>
            <person name="Takaki Y."/>
            <person name="Nagai Y."/>
            <person name="Toyoda A."/>
            <person name="Suzuki Y."/>
            <person name="Arimoto A."/>
            <person name="Ishii H."/>
            <person name="Satoh N."/>
            <person name="Nishiyama T."/>
            <person name="Hasebe M."/>
            <person name="Maruyama T."/>
            <person name="Minagawa J."/>
            <person name="Obokata J."/>
            <person name="Shigenobu S."/>
        </authorList>
    </citation>
    <scope>NUCLEOTIDE SEQUENCE [LARGE SCALE GENOMIC DNA]</scope>
</reference>
<dbReference type="AlphaFoldDB" id="A0AAV4DEC9"/>
<comment type="caution">
    <text evidence="1">The sequence shown here is derived from an EMBL/GenBank/DDBJ whole genome shotgun (WGS) entry which is preliminary data.</text>
</comment>
<proteinExistence type="predicted"/>
<gene>
    <name evidence="1" type="ORF">PoB_006905400</name>
</gene>
<dbReference type="Proteomes" id="UP000735302">
    <property type="component" value="Unassembled WGS sequence"/>
</dbReference>
<name>A0AAV4DEC9_9GAST</name>
<evidence type="ECO:0000313" key="2">
    <source>
        <dbReference type="Proteomes" id="UP000735302"/>
    </source>
</evidence>
<dbReference type="EMBL" id="BLXT01007807">
    <property type="protein sequence ID" value="GFO42549.1"/>
    <property type="molecule type" value="Genomic_DNA"/>
</dbReference>
<protein>
    <submittedName>
        <fullName evidence="1">Uncharacterized protein</fullName>
    </submittedName>
</protein>
<accession>A0AAV4DEC9</accession>
<keyword evidence="2" id="KW-1185">Reference proteome</keyword>
<evidence type="ECO:0000313" key="1">
    <source>
        <dbReference type="EMBL" id="GFO42549.1"/>
    </source>
</evidence>
<organism evidence="1 2">
    <name type="scientific">Plakobranchus ocellatus</name>
    <dbReference type="NCBI Taxonomy" id="259542"/>
    <lineage>
        <taxon>Eukaryota</taxon>
        <taxon>Metazoa</taxon>
        <taxon>Spiralia</taxon>
        <taxon>Lophotrochozoa</taxon>
        <taxon>Mollusca</taxon>
        <taxon>Gastropoda</taxon>
        <taxon>Heterobranchia</taxon>
        <taxon>Euthyneura</taxon>
        <taxon>Panpulmonata</taxon>
        <taxon>Sacoglossa</taxon>
        <taxon>Placobranchoidea</taxon>
        <taxon>Plakobranchidae</taxon>
        <taxon>Plakobranchus</taxon>
    </lineage>
</organism>